<name>A0A443SB47_9ACAR</name>
<accession>A0A443SB47</accession>
<reference evidence="2 3" key="1">
    <citation type="journal article" date="2018" name="Gigascience">
        <title>Genomes of trombidid mites reveal novel predicted allergens and laterally-transferred genes associated with secondary metabolism.</title>
        <authorList>
            <person name="Dong X."/>
            <person name="Chaisiri K."/>
            <person name="Xia D."/>
            <person name="Armstrong S.D."/>
            <person name="Fang Y."/>
            <person name="Donnelly M.J."/>
            <person name="Kadowaki T."/>
            <person name="McGarry J.W."/>
            <person name="Darby A.C."/>
            <person name="Makepeace B.L."/>
        </authorList>
    </citation>
    <scope>NUCLEOTIDE SEQUENCE [LARGE SCALE GENOMIC DNA]</scope>
    <source>
        <strain evidence="2">UoL-UT</strain>
    </source>
</reference>
<dbReference type="GO" id="GO:0003677">
    <property type="term" value="F:DNA binding"/>
    <property type="evidence" value="ECO:0007669"/>
    <property type="project" value="InterPro"/>
</dbReference>
<dbReference type="Gene3D" id="1.10.10.10">
    <property type="entry name" value="Winged helix-like DNA-binding domain superfamily/Winged helix DNA-binding domain"/>
    <property type="match status" value="1"/>
</dbReference>
<gene>
    <name evidence="2" type="ORF">B4U80_13850</name>
</gene>
<dbReference type="GO" id="GO:0000786">
    <property type="term" value="C:nucleosome"/>
    <property type="evidence" value="ECO:0007669"/>
    <property type="project" value="InterPro"/>
</dbReference>
<keyword evidence="3" id="KW-1185">Reference proteome</keyword>
<comment type="caution">
    <text evidence="2">The sequence shown here is derived from an EMBL/GenBank/DDBJ whole genome shotgun (WGS) entry which is preliminary data.</text>
</comment>
<dbReference type="InterPro" id="IPR005818">
    <property type="entry name" value="Histone_H1/H5_H15"/>
</dbReference>
<feature type="non-terminal residue" evidence="2">
    <location>
        <position position="1"/>
    </location>
</feature>
<evidence type="ECO:0000313" key="3">
    <source>
        <dbReference type="Proteomes" id="UP000288716"/>
    </source>
</evidence>
<dbReference type="GO" id="GO:0006334">
    <property type="term" value="P:nucleosome assembly"/>
    <property type="evidence" value="ECO:0007669"/>
    <property type="project" value="InterPro"/>
</dbReference>
<dbReference type="VEuPathDB" id="VectorBase:LDEU007260"/>
<dbReference type="Proteomes" id="UP000288716">
    <property type="component" value="Unassembled WGS sequence"/>
</dbReference>
<protein>
    <recommendedName>
        <fullName evidence="1">H15 domain-containing protein</fullName>
    </recommendedName>
</protein>
<feature type="domain" description="H15" evidence="1">
    <location>
        <begin position="25"/>
        <end position="78"/>
    </location>
</feature>
<dbReference type="SUPFAM" id="SSF46785">
    <property type="entry name" value="Winged helix' DNA-binding domain"/>
    <property type="match status" value="1"/>
</dbReference>
<dbReference type="InterPro" id="IPR036390">
    <property type="entry name" value="WH_DNA-bd_sf"/>
</dbReference>
<organism evidence="2 3">
    <name type="scientific">Leptotrombidium deliense</name>
    <dbReference type="NCBI Taxonomy" id="299467"/>
    <lineage>
        <taxon>Eukaryota</taxon>
        <taxon>Metazoa</taxon>
        <taxon>Ecdysozoa</taxon>
        <taxon>Arthropoda</taxon>
        <taxon>Chelicerata</taxon>
        <taxon>Arachnida</taxon>
        <taxon>Acari</taxon>
        <taxon>Acariformes</taxon>
        <taxon>Trombidiformes</taxon>
        <taxon>Prostigmata</taxon>
        <taxon>Anystina</taxon>
        <taxon>Parasitengona</taxon>
        <taxon>Trombiculoidea</taxon>
        <taxon>Trombiculidae</taxon>
        <taxon>Leptotrombidium</taxon>
    </lineage>
</organism>
<sequence length="430" mass="50541">IIMSSKNKPKTTRYAKKVSAFGEKILAAIRDLNENSGSKETTIFDYVRTHFKNFMKDSVLLSNVKSTLKSMVKNGHVTLHNDYISKSRSEETAKLKGYNFNEAHPFHSRLRRTYENYFRNKTCMFRKIHGSFPRMEYNESRLRVIIMTPMFVQYLIENLSKNLNNVKQIVKLFNIIFEFSTTEEKQMVAFIINKDAVLVIAAFNYFDDTEYTKMKIIRLFECFKKILTHFEVKSNLYAIIFYLLNPNDQIIERFVSFQYFNEVCQCAGKRSRIEILNELRSFFIPIGTEFVLNNIDQIITPFGIKFLSYLINNTRDTEVHDLMRILVQIVIKRANINSLNDGDVNSEQLRESLLKSIYHLLIFDKFLYLHVYPYDKNVLFFACVFTETAGDHFLESFTKSKFGATVTEHLMNTGIPMVAKKIRNFVEKRN</sequence>
<dbReference type="AlphaFoldDB" id="A0A443SB47"/>
<proteinExistence type="predicted"/>
<dbReference type="EMBL" id="NCKV01004415">
    <property type="protein sequence ID" value="RWS24779.1"/>
    <property type="molecule type" value="Genomic_DNA"/>
</dbReference>
<dbReference type="Pfam" id="PF00538">
    <property type="entry name" value="Linker_histone"/>
    <property type="match status" value="1"/>
</dbReference>
<evidence type="ECO:0000259" key="1">
    <source>
        <dbReference type="Pfam" id="PF00538"/>
    </source>
</evidence>
<dbReference type="InterPro" id="IPR036388">
    <property type="entry name" value="WH-like_DNA-bd_sf"/>
</dbReference>
<evidence type="ECO:0000313" key="2">
    <source>
        <dbReference type="EMBL" id="RWS24779.1"/>
    </source>
</evidence>